<dbReference type="RefSeq" id="WP_207325036.1">
    <property type="nucleotide sequence ID" value="NZ_CP071504.1"/>
</dbReference>
<dbReference type="Gene3D" id="1.10.357.10">
    <property type="entry name" value="Tetracycline Repressor, domain 2"/>
    <property type="match status" value="1"/>
</dbReference>
<evidence type="ECO:0000256" key="2">
    <source>
        <dbReference type="ARBA" id="ARBA00023125"/>
    </source>
</evidence>
<keyword evidence="3" id="KW-0804">Transcription</keyword>
<reference evidence="6 7" key="1">
    <citation type="submission" date="2021-03" db="EMBL/GenBank/DDBJ databases">
        <title>Novel species identification of genus Shewanella.</title>
        <authorList>
            <person name="Liu G."/>
            <person name="Zhang Q."/>
        </authorList>
    </citation>
    <scope>NUCLEOTIDE SEQUENCE [LARGE SCALE GENOMIC DNA]</scope>
    <source>
        <strain evidence="6 7">FJAT-53726</strain>
    </source>
</reference>
<dbReference type="PRINTS" id="PR00455">
    <property type="entry name" value="HTHTETR"/>
</dbReference>
<dbReference type="PROSITE" id="PS50977">
    <property type="entry name" value="HTH_TETR_2"/>
    <property type="match status" value="1"/>
</dbReference>
<evidence type="ECO:0000313" key="7">
    <source>
        <dbReference type="Proteomes" id="UP000663281"/>
    </source>
</evidence>
<evidence type="ECO:0000256" key="3">
    <source>
        <dbReference type="ARBA" id="ARBA00023163"/>
    </source>
</evidence>
<evidence type="ECO:0000256" key="1">
    <source>
        <dbReference type="ARBA" id="ARBA00023015"/>
    </source>
</evidence>
<keyword evidence="1" id="KW-0805">Transcription regulation</keyword>
<organism evidence="6 7">
    <name type="scientific">Shewanella cyperi</name>
    <dbReference type="NCBI Taxonomy" id="2814292"/>
    <lineage>
        <taxon>Bacteria</taxon>
        <taxon>Pseudomonadati</taxon>
        <taxon>Pseudomonadota</taxon>
        <taxon>Gammaproteobacteria</taxon>
        <taxon>Alteromonadales</taxon>
        <taxon>Shewanellaceae</taxon>
        <taxon>Shewanella</taxon>
    </lineage>
</organism>
<protein>
    <submittedName>
        <fullName evidence="6">TetR/AcrR family transcriptional regulator</fullName>
    </submittedName>
</protein>
<accession>A0A974XKF5</accession>
<dbReference type="InterPro" id="IPR009057">
    <property type="entry name" value="Homeodomain-like_sf"/>
</dbReference>
<evidence type="ECO:0000259" key="5">
    <source>
        <dbReference type="PROSITE" id="PS50977"/>
    </source>
</evidence>
<keyword evidence="2 4" id="KW-0238">DNA-binding</keyword>
<evidence type="ECO:0000313" key="6">
    <source>
        <dbReference type="EMBL" id="QSX30055.1"/>
    </source>
</evidence>
<dbReference type="GO" id="GO:0000976">
    <property type="term" value="F:transcription cis-regulatory region binding"/>
    <property type="evidence" value="ECO:0007669"/>
    <property type="project" value="TreeGrafter"/>
</dbReference>
<name>A0A974XKF5_9GAMM</name>
<dbReference type="GO" id="GO:0003700">
    <property type="term" value="F:DNA-binding transcription factor activity"/>
    <property type="evidence" value="ECO:0007669"/>
    <property type="project" value="TreeGrafter"/>
</dbReference>
<proteinExistence type="predicted"/>
<keyword evidence="7" id="KW-1185">Reference proteome</keyword>
<dbReference type="Pfam" id="PF00440">
    <property type="entry name" value="TetR_N"/>
    <property type="match status" value="1"/>
</dbReference>
<gene>
    <name evidence="6" type="ORF">JYB88_18075</name>
</gene>
<dbReference type="PANTHER" id="PTHR30055:SF234">
    <property type="entry name" value="HTH-TYPE TRANSCRIPTIONAL REGULATOR BETI"/>
    <property type="match status" value="1"/>
</dbReference>
<evidence type="ECO:0000256" key="4">
    <source>
        <dbReference type="PROSITE-ProRule" id="PRU00335"/>
    </source>
</evidence>
<dbReference type="PANTHER" id="PTHR30055">
    <property type="entry name" value="HTH-TYPE TRANSCRIPTIONAL REGULATOR RUTR"/>
    <property type="match status" value="1"/>
</dbReference>
<feature type="DNA-binding region" description="H-T-H motif" evidence="4">
    <location>
        <begin position="35"/>
        <end position="54"/>
    </location>
</feature>
<dbReference type="EMBL" id="CP071504">
    <property type="protein sequence ID" value="QSX30055.1"/>
    <property type="molecule type" value="Genomic_DNA"/>
</dbReference>
<feature type="domain" description="HTH tetR-type" evidence="5">
    <location>
        <begin position="12"/>
        <end position="72"/>
    </location>
</feature>
<sequence length="213" mass="23710">MSQTPGRPKGDSDARVRLIQAARQLFSQRSFQGVSTREIAREAEVDAAMIRYYFGSKSGLFEHMVRETMAPVLARFRQLSEADTPGDLATLMRVYYQAIGAHPGLPRLVLRVLREDEGSEPYRILLSIFQEVIQLSRRWVTQTLVGSGLLRDGVDPNLARLSLVSLMVFPLLAPPVLVGQLGVTLNPEGLMALIPHHIKVLQQGILQPVEKSE</sequence>
<dbReference type="InterPro" id="IPR001647">
    <property type="entry name" value="HTH_TetR"/>
</dbReference>
<dbReference type="KEGG" id="scyp:JYB88_18075"/>
<dbReference type="Proteomes" id="UP000663281">
    <property type="component" value="Chromosome"/>
</dbReference>
<dbReference type="InterPro" id="IPR050109">
    <property type="entry name" value="HTH-type_TetR-like_transc_reg"/>
</dbReference>
<dbReference type="SUPFAM" id="SSF48498">
    <property type="entry name" value="Tetracyclin repressor-like, C-terminal domain"/>
    <property type="match status" value="1"/>
</dbReference>
<dbReference type="SUPFAM" id="SSF46689">
    <property type="entry name" value="Homeodomain-like"/>
    <property type="match status" value="1"/>
</dbReference>
<dbReference type="InterPro" id="IPR036271">
    <property type="entry name" value="Tet_transcr_reg_TetR-rel_C_sf"/>
</dbReference>
<dbReference type="AlphaFoldDB" id="A0A974XKF5"/>